<organism evidence="6">
    <name type="scientific">Diabrotica virgifera virgifera</name>
    <name type="common">western corn rootworm</name>
    <dbReference type="NCBI Taxonomy" id="50390"/>
    <lineage>
        <taxon>Eukaryota</taxon>
        <taxon>Metazoa</taxon>
        <taxon>Ecdysozoa</taxon>
        <taxon>Arthropoda</taxon>
        <taxon>Hexapoda</taxon>
        <taxon>Insecta</taxon>
        <taxon>Pterygota</taxon>
        <taxon>Neoptera</taxon>
        <taxon>Endopterygota</taxon>
        <taxon>Coleoptera</taxon>
        <taxon>Polyphaga</taxon>
        <taxon>Cucujiformia</taxon>
        <taxon>Chrysomeloidea</taxon>
        <taxon>Chrysomelidae</taxon>
        <taxon>Galerucinae</taxon>
        <taxon>Diabroticina</taxon>
        <taxon>Diabroticites</taxon>
        <taxon>Diabrotica</taxon>
    </lineage>
</organism>
<dbReference type="GeneID" id="114339549"/>
<reference evidence="4" key="2">
    <citation type="submission" date="2025-05" db="UniProtKB">
        <authorList>
            <consortium name="EnsemblMetazoa"/>
        </authorList>
    </citation>
    <scope>IDENTIFICATION</scope>
</reference>
<dbReference type="GO" id="GO:0003676">
    <property type="term" value="F:nucleic acid binding"/>
    <property type="evidence" value="ECO:0007669"/>
    <property type="project" value="UniProtKB-UniRule"/>
</dbReference>
<feature type="domain" description="G-patch" evidence="2">
    <location>
        <begin position="300"/>
        <end position="347"/>
    </location>
</feature>
<dbReference type="PROSITE" id="PS51061">
    <property type="entry name" value="R3H"/>
    <property type="match status" value="1"/>
</dbReference>
<evidence type="ECO:0000256" key="1">
    <source>
        <dbReference type="SAM" id="MobiDB-lite"/>
    </source>
</evidence>
<dbReference type="InterPro" id="IPR036867">
    <property type="entry name" value="R3H_dom_sf"/>
</dbReference>
<reference evidence="6" key="1">
    <citation type="submission" date="2025-04" db="UniProtKB">
        <authorList>
            <consortium name="RefSeq"/>
        </authorList>
    </citation>
    <scope>IDENTIFICATION</scope>
    <source>
        <tissue evidence="6">Whole insect</tissue>
    </source>
</reference>
<dbReference type="InterPro" id="IPR000467">
    <property type="entry name" value="G_patch_dom"/>
</dbReference>
<feature type="compositionally biased region" description="Polar residues" evidence="1">
    <location>
        <begin position="107"/>
        <end position="122"/>
    </location>
</feature>
<dbReference type="InParanoid" id="A0A6P7GQE8"/>
<dbReference type="Pfam" id="PF01585">
    <property type="entry name" value="G-patch"/>
    <property type="match status" value="1"/>
</dbReference>
<protein>
    <submittedName>
        <fullName evidence="6">Uncharacterized protein LOC114339549</fullName>
    </submittedName>
</protein>
<dbReference type="OrthoDB" id="2359216at2759"/>
<dbReference type="Pfam" id="PF01424">
    <property type="entry name" value="R3H"/>
    <property type="match status" value="1"/>
</dbReference>
<feature type="region of interest" description="Disordered" evidence="1">
    <location>
        <begin position="1"/>
        <end position="24"/>
    </location>
</feature>
<evidence type="ECO:0000313" key="5">
    <source>
        <dbReference type="Proteomes" id="UP001652700"/>
    </source>
</evidence>
<feature type="domain" description="R3H" evidence="3">
    <location>
        <begin position="347"/>
        <end position="411"/>
    </location>
</feature>
<dbReference type="PROSITE" id="PS50174">
    <property type="entry name" value="G_PATCH"/>
    <property type="match status" value="1"/>
</dbReference>
<accession>A0A6P7GQE8</accession>
<feature type="region of interest" description="Disordered" evidence="1">
    <location>
        <begin position="70"/>
        <end position="167"/>
    </location>
</feature>
<evidence type="ECO:0000313" key="6">
    <source>
        <dbReference type="RefSeq" id="XP_028146000.1"/>
    </source>
</evidence>
<dbReference type="Proteomes" id="UP001652700">
    <property type="component" value="Unplaced"/>
</dbReference>
<feature type="compositionally biased region" description="Polar residues" evidence="1">
    <location>
        <begin position="70"/>
        <end position="99"/>
    </location>
</feature>
<dbReference type="EnsemblMetazoa" id="XM_028290199.2">
    <property type="protein sequence ID" value="XP_028146000.1"/>
    <property type="gene ID" value="LOC114339549"/>
</dbReference>
<feature type="compositionally biased region" description="Polar residues" evidence="1">
    <location>
        <begin position="154"/>
        <end position="165"/>
    </location>
</feature>
<keyword evidence="5" id="KW-1185">Reference proteome</keyword>
<evidence type="ECO:0000259" key="2">
    <source>
        <dbReference type="PROSITE" id="PS50174"/>
    </source>
</evidence>
<name>A0A6P7GQE8_DIAVI</name>
<dbReference type="SUPFAM" id="SSF82708">
    <property type="entry name" value="R3H domain"/>
    <property type="match status" value="1"/>
</dbReference>
<evidence type="ECO:0000259" key="3">
    <source>
        <dbReference type="PROSITE" id="PS51061"/>
    </source>
</evidence>
<dbReference type="SMART" id="SM00443">
    <property type="entry name" value="G_patch"/>
    <property type="match status" value="1"/>
</dbReference>
<dbReference type="Gene3D" id="3.30.1370.50">
    <property type="entry name" value="R3H-like domain"/>
    <property type="match status" value="1"/>
</dbReference>
<dbReference type="InterPro" id="IPR001374">
    <property type="entry name" value="R3H_dom"/>
</dbReference>
<gene>
    <name evidence="6" type="primary">LOC114339549</name>
</gene>
<dbReference type="KEGG" id="dvv:114339549"/>
<sequence length="447" mass="51352">MERNRSNFRPPNSDMFPQRFRNDSRNHWQPQFNSNNPCNFNPWVSNSLQNSAHRPYNAGPGFNTVRQRGSSWTNNGHNGQWNQNRNMRGQNWPNNTEDNNGGYWKQISGNQNEQRSSFQRGNFTRERRTPYDRPREFFNNRNDRFNAQDRWEGPSNTEVNDSSYDTVPEPLSPLEAKIEKLISEVQGQPDKIGELILLQNNNEIPPVLINNAVHQVKNCVMNIDRDEETGFSKLRINNTVICEGMYSSKKDAKEALYEMALDILKMKCFFISSKSHYEEVSMDDINNKKTEIPENNPVDSNSVALKMMLKMGWGGKGLGNKEQGEQKSVADKIVENISREGLGGGGKNVMQEIDKILADYAKSTKTITLAFDSGFTKEERARIHSIAAKYHLKSKSEGGFNSRRITISKKCSKWVLIRELLRAGLENESYVLSIPDEFQHLWISDEK</sequence>
<dbReference type="RefSeq" id="XP_028146000.1">
    <property type="nucleotide sequence ID" value="XM_028290199.1"/>
</dbReference>
<proteinExistence type="predicted"/>
<evidence type="ECO:0000313" key="4">
    <source>
        <dbReference type="EnsemblMetazoa" id="XP_028146000.1"/>
    </source>
</evidence>
<dbReference type="AlphaFoldDB" id="A0A6P7GQE8"/>
<feature type="compositionally biased region" description="Basic and acidic residues" evidence="1">
    <location>
        <begin position="123"/>
        <end position="152"/>
    </location>
</feature>